<proteinExistence type="predicted"/>
<organism evidence="1 2">
    <name type="scientific">Halobaculum magnesiiphilum</name>
    <dbReference type="NCBI Taxonomy" id="1017351"/>
    <lineage>
        <taxon>Archaea</taxon>
        <taxon>Methanobacteriati</taxon>
        <taxon>Methanobacteriota</taxon>
        <taxon>Stenosarchaea group</taxon>
        <taxon>Halobacteria</taxon>
        <taxon>Halobacteriales</taxon>
        <taxon>Haloferacaceae</taxon>
        <taxon>Halobaculum</taxon>
    </lineage>
</organism>
<evidence type="ECO:0000313" key="1">
    <source>
        <dbReference type="EMBL" id="QZP37073.1"/>
    </source>
</evidence>
<dbReference type="AlphaFoldDB" id="A0A8T8WBE1"/>
<gene>
    <name evidence="1" type="ORF">K6T50_12345</name>
</gene>
<keyword evidence="2" id="KW-1185">Reference proteome</keyword>
<protein>
    <submittedName>
        <fullName evidence="1">Uncharacterized protein</fullName>
    </submittedName>
</protein>
<dbReference type="GeneID" id="67178945"/>
<sequence length="203" mass="21469">MHRTHRAAALVIAILLATAAIAPTATVAQSDDEDDGLVGDLLDGEDDGTDWSERVRGAVTGFVNRVTADTSGTDAATAAADFQAEFNANNATLQSYANNRSTAGTDFDVLAVTFDVDDESETVYLVADVADGDYQNATIVDATDRTVDEECALEDHAATNADDEVANFTEEFASTNDSSTDRYLGRLAAEYGGAVECSFDTER</sequence>
<evidence type="ECO:0000313" key="2">
    <source>
        <dbReference type="Proteomes" id="UP000826254"/>
    </source>
</evidence>
<dbReference type="RefSeq" id="WP_222606888.1">
    <property type="nucleotide sequence ID" value="NZ_CP081958.1"/>
</dbReference>
<accession>A0A8T8WBE1</accession>
<reference evidence="1 2" key="1">
    <citation type="journal article" date="2021" name="Int. J. Syst. Evol. Microbiol.">
        <title>Halobaculum halophilum sp. nov. and Halobaculum salinum sp. nov., isolated from salt lake and saline soil.</title>
        <authorList>
            <person name="Cui H.L."/>
            <person name="Shi X.W."/>
            <person name="Yin X.M."/>
            <person name="Yang X.Y."/>
            <person name="Hou J."/>
            <person name="Zhu L."/>
        </authorList>
    </citation>
    <scope>NUCLEOTIDE SEQUENCE [LARGE SCALE GENOMIC DNA]</scope>
    <source>
        <strain evidence="1 2">NBRC 109044</strain>
    </source>
</reference>
<name>A0A8T8WBE1_9EURY</name>
<dbReference type="KEGG" id="hmp:K6T50_12345"/>
<dbReference type="Proteomes" id="UP000826254">
    <property type="component" value="Chromosome"/>
</dbReference>
<dbReference type="EMBL" id="CP081958">
    <property type="protein sequence ID" value="QZP37073.1"/>
    <property type="molecule type" value="Genomic_DNA"/>
</dbReference>